<dbReference type="GO" id="GO:0003824">
    <property type="term" value="F:catalytic activity"/>
    <property type="evidence" value="ECO:0007669"/>
    <property type="project" value="InterPro"/>
</dbReference>
<sequence length="328" mass="35177">MSRVNLAALLVLGLLLVTAKQSMQMSLRNPTAEIETSNCKIAVLRVGLVLTSENSEKALLNSGLFTNISDVDIAGRTFHVGTLDNTPIVYVKTGTQSVNVATAVQSLLLSFSISGIVFFGNAGSLDKNVLVPGDVVVPEAVAFTGVWKWKEFRAQNKGKLVFGNYNYPVNGENLLGTAAHENITLYSPSEDPEEVFWLPIPSPWYEAATEELTKDLKLKECHSGRCLTGTAKVVFGLKASTSDFYVKNKAYGDFLLEKFNASTTDSASAAVALTSLSNGKLFVVIQGVSNIVGVESSNPEIGYIASYNAFLAATKFIKSIPTQGLACE</sequence>
<dbReference type="InterPro" id="IPR000845">
    <property type="entry name" value="Nucleoside_phosphorylase_d"/>
</dbReference>
<feature type="signal peptide" evidence="1">
    <location>
        <begin position="1"/>
        <end position="19"/>
    </location>
</feature>
<dbReference type="PANTHER" id="PTHR21234:SF45">
    <property type="entry name" value="NUCLEOSIDE PHOSPHORYLASE DOMAIN-CONTAINING PROTEIN"/>
    <property type="match status" value="1"/>
</dbReference>
<dbReference type="PANTHER" id="PTHR21234">
    <property type="entry name" value="PURINE NUCLEOSIDE PHOSPHORYLASE"/>
    <property type="match status" value="1"/>
</dbReference>
<keyword evidence="1" id="KW-0732">Signal</keyword>
<dbReference type="SUPFAM" id="SSF53167">
    <property type="entry name" value="Purine and uridine phosphorylases"/>
    <property type="match status" value="1"/>
</dbReference>
<dbReference type="Pfam" id="PF01048">
    <property type="entry name" value="PNP_UDP_1"/>
    <property type="match status" value="1"/>
</dbReference>
<keyword evidence="4" id="KW-1185">Reference proteome</keyword>
<gene>
    <name evidence="3" type="ORF">DKX38_019939</name>
</gene>
<dbReference type="GO" id="GO:0009116">
    <property type="term" value="P:nucleoside metabolic process"/>
    <property type="evidence" value="ECO:0007669"/>
    <property type="project" value="InterPro"/>
</dbReference>
<comment type="caution">
    <text evidence="3">The sequence shown here is derived from an EMBL/GenBank/DDBJ whole genome shotgun (WGS) entry which is preliminary data.</text>
</comment>
<dbReference type="EMBL" id="VDCV01000013">
    <property type="protein sequence ID" value="KAB5529858.1"/>
    <property type="molecule type" value="Genomic_DNA"/>
</dbReference>
<dbReference type="Gene3D" id="3.40.50.1580">
    <property type="entry name" value="Nucleoside phosphorylase domain"/>
    <property type="match status" value="1"/>
</dbReference>
<evidence type="ECO:0000313" key="3">
    <source>
        <dbReference type="EMBL" id="KAB5529858.1"/>
    </source>
</evidence>
<dbReference type="Proteomes" id="UP000326939">
    <property type="component" value="Chromosome 13"/>
</dbReference>
<dbReference type="AlphaFoldDB" id="A0A5N5KHW3"/>
<feature type="chain" id="PRO_5024278290" description="Nucleoside phosphorylase domain-containing protein" evidence="1">
    <location>
        <begin position="20"/>
        <end position="328"/>
    </location>
</feature>
<reference evidence="4" key="1">
    <citation type="journal article" date="2019" name="Gigascience">
        <title>De novo genome assembly of the endangered Acer yangbiense, a plant species with extremely small populations endemic to Yunnan Province, China.</title>
        <authorList>
            <person name="Yang J."/>
            <person name="Wariss H.M."/>
            <person name="Tao L."/>
            <person name="Zhang R."/>
            <person name="Yun Q."/>
            <person name="Hollingsworth P."/>
            <person name="Dao Z."/>
            <person name="Luo G."/>
            <person name="Guo H."/>
            <person name="Ma Y."/>
            <person name="Sun W."/>
        </authorList>
    </citation>
    <scope>NUCLEOTIDE SEQUENCE [LARGE SCALE GENOMIC DNA]</scope>
    <source>
        <strain evidence="4">cv. br00</strain>
    </source>
</reference>
<name>A0A5N5KHW3_9ROSI</name>
<organism evidence="3 4">
    <name type="scientific">Salix brachista</name>
    <dbReference type="NCBI Taxonomy" id="2182728"/>
    <lineage>
        <taxon>Eukaryota</taxon>
        <taxon>Viridiplantae</taxon>
        <taxon>Streptophyta</taxon>
        <taxon>Embryophyta</taxon>
        <taxon>Tracheophyta</taxon>
        <taxon>Spermatophyta</taxon>
        <taxon>Magnoliopsida</taxon>
        <taxon>eudicotyledons</taxon>
        <taxon>Gunneridae</taxon>
        <taxon>Pentapetalae</taxon>
        <taxon>rosids</taxon>
        <taxon>fabids</taxon>
        <taxon>Malpighiales</taxon>
        <taxon>Salicaceae</taxon>
        <taxon>Saliceae</taxon>
        <taxon>Salix</taxon>
    </lineage>
</organism>
<evidence type="ECO:0000256" key="1">
    <source>
        <dbReference type="SAM" id="SignalP"/>
    </source>
</evidence>
<evidence type="ECO:0000259" key="2">
    <source>
        <dbReference type="Pfam" id="PF01048"/>
    </source>
</evidence>
<evidence type="ECO:0000313" key="4">
    <source>
        <dbReference type="Proteomes" id="UP000326939"/>
    </source>
</evidence>
<accession>A0A5N5KHW3</accession>
<feature type="domain" description="Nucleoside phosphorylase" evidence="2">
    <location>
        <begin position="46"/>
        <end position="294"/>
    </location>
</feature>
<proteinExistence type="predicted"/>
<dbReference type="InterPro" id="IPR035994">
    <property type="entry name" value="Nucleoside_phosphorylase_sf"/>
</dbReference>
<protein>
    <recommendedName>
        <fullName evidence="2">Nucleoside phosphorylase domain-containing protein</fullName>
    </recommendedName>
</protein>